<keyword evidence="2" id="KW-1185">Reference proteome</keyword>
<protein>
    <submittedName>
        <fullName evidence="1">Uncharacterized protein</fullName>
    </submittedName>
</protein>
<sequence length="123" mass="13672">MEKSTYKSENPPSPSAFFNLNAEDAISPETLSCVTFRDSGVFLFKNLFFALKNVSNLKEEKGYVKKKNGVGKSNSVKLAGFAPGAKRTSKIDKMNHEAPSRDEGANCLIRWAIKCCAFIRQMK</sequence>
<accession>A0AAV4S5R9</accession>
<reference evidence="1 2" key="1">
    <citation type="submission" date="2021-06" db="EMBL/GenBank/DDBJ databases">
        <title>Caerostris extrusa draft genome.</title>
        <authorList>
            <person name="Kono N."/>
            <person name="Arakawa K."/>
        </authorList>
    </citation>
    <scope>NUCLEOTIDE SEQUENCE [LARGE SCALE GENOMIC DNA]</scope>
</reference>
<evidence type="ECO:0000313" key="1">
    <source>
        <dbReference type="EMBL" id="GIY27911.1"/>
    </source>
</evidence>
<proteinExistence type="predicted"/>
<comment type="caution">
    <text evidence="1">The sequence shown here is derived from an EMBL/GenBank/DDBJ whole genome shotgun (WGS) entry which is preliminary data.</text>
</comment>
<dbReference type="EMBL" id="BPLR01008874">
    <property type="protein sequence ID" value="GIY27911.1"/>
    <property type="molecule type" value="Genomic_DNA"/>
</dbReference>
<name>A0AAV4S5R9_CAEEX</name>
<evidence type="ECO:0000313" key="2">
    <source>
        <dbReference type="Proteomes" id="UP001054945"/>
    </source>
</evidence>
<gene>
    <name evidence="1" type="ORF">CEXT_171581</name>
</gene>
<dbReference type="AlphaFoldDB" id="A0AAV4S5R9"/>
<organism evidence="1 2">
    <name type="scientific">Caerostris extrusa</name>
    <name type="common">Bark spider</name>
    <name type="synonym">Caerostris bankana</name>
    <dbReference type="NCBI Taxonomy" id="172846"/>
    <lineage>
        <taxon>Eukaryota</taxon>
        <taxon>Metazoa</taxon>
        <taxon>Ecdysozoa</taxon>
        <taxon>Arthropoda</taxon>
        <taxon>Chelicerata</taxon>
        <taxon>Arachnida</taxon>
        <taxon>Araneae</taxon>
        <taxon>Araneomorphae</taxon>
        <taxon>Entelegynae</taxon>
        <taxon>Araneoidea</taxon>
        <taxon>Araneidae</taxon>
        <taxon>Caerostris</taxon>
    </lineage>
</organism>
<dbReference type="Proteomes" id="UP001054945">
    <property type="component" value="Unassembled WGS sequence"/>
</dbReference>